<dbReference type="Proteomes" id="UP000798662">
    <property type="component" value="Chromosome 2"/>
</dbReference>
<keyword evidence="2" id="KW-1185">Reference proteome</keyword>
<reference evidence="1" key="1">
    <citation type="submission" date="2019-11" db="EMBL/GenBank/DDBJ databases">
        <title>Nori genome reveals adaptations in red seaweeds to the harsh intertidal environment.</title>
        <authorList>
            <person name="Wang D."/>
            <person name="Mao Y."/>
        </authorList>
    </citation>
    <scope>NUCLEOTIDE SEQUENCE</scope>
    <source>
        <tissue evidence="1">Gametophyte</tissue>
    </source>
</reference>
<accession>A0ACC3C9W0</accession>
<protein>
    <submittedName>
        <fullName evidence="1">Uncharacterized protein</fullName>
    </submittedName>
</protein>
<comment type="caution">
    <text evidence="1">The sequence shown here is derived from an EMBL/GenBank/DDBJ whole genome shotgun (WGS) entry which is preliminary data.</text>
</comment>
<sequence>MREAGVAHARFDAYQLPSARSPRHAKGRDARFFRILARVSRWGVCSLPVVTPRRPSCRAVAAGAWPRRRRSSVRQALTDDTLAGGPRSPWVLAPPPPPFLALLPSFAPPPPPRPLLAPWTTPPPQGRPSSSAPRRRRASPTPFWGRPRWRTGFPRTACSGRGRLSTRWATTCWSTVATWSTRGSPRSSCFTATRVATWCTCRTGTTSGQTSRAGCASARRAATRRAPSSSSPPTSTRIRCRR</sequence>
<dbReference type="EMBL" id="CM020619">
    <property type="protein sequence ID" value="KAK1866668.1"/>
    <property type="molecule type" value="Genomic_DNA"/>
</dbReference>
<evidence type="ECO:0000313" key="2">
    <source>
        <dbReference type="Proteomes" id="UP000798662"/>
    </source>
</evidence>
<organism evidence="1 2">
    <name type="scientific">Pyropia yezoensis</name>
    <name type="common">Susabi-nori</name>
    <name type="synonym">Porphyra yezoensis</name>
    <dbReference type="NCBI Taxonomy" id="2788"/>
    <lineage>
        <taxon>Eukaryota</taxon>
        <taxon>Rhodophyta</taxon>
        <taxon>Bangiophyceae</taxon>
        <taxon>Bangiales</taxon>
        <taxon>Bangiaceae</taxon>
        <taxon>Pyropia</taxon>
    </lineage>
</organism>
<name>A0ACC3C9W0_PYRYE</name>
<gene>
    <name evidence="1" type="ORF">I4F81_009184</name>
</gene>
<proteinExistence type="predicted"/>
<evidence type="ECO:0000313" key="1">
    <source>
        <dbReference type="EMBL" id="KAK1866668.1"/>
    </source>
</evidence>